<dbReference type="Pfam" id="PF01016">
    <property type="entry name" value="Ribosomal_L27"/>
    <property type="match status" value="1"/>
</dbReference>
<keyword evidence="3 5" id="KW-0687">Ribonucleoprotein</keyword>
<evidence type="ECO:0000256" key="2">
    <source>
        <dbReference type="ARBA" id="ARBA00022980"/>
    </source>
</evidence>
<dbReference type="PROSITE" id="PS00831">
    <property type="entry name" value="RIBOSOMAL_L27"/>
    <property type="match status" value="1"/>
</dbReference>
<sequence length="85" mass="9108">MAHKKAGGSTRNGRDSESKRLGVKRFGGESVLAGNIIVRQRGTKFHAGNNVGIGKDHTLFATANGKVLFEVKGPKSRKYISIVAE</sequence>
<comment type="similarity">
    <text evidence="1 5">Belongs to the bacterial ribosomal protein bL27 family.</text>
</comment>
<evidence type="ECO:0000256" key="3">
    <source>
        <dbReference type="ARBA" id="ARBA00023274"/>
    </source>
</evidence>
<evidence type="ECO:0000256" key="4">
    <source>
        <dbReference type="ARBA" id="ARBA00035175"/>
    </source>
</evidence>
<evidence type="ECO:0000256" key="1">
    <source>
        <dbReference type="ARBA" id="ARBA00010797"/>
    </source>
</evidence>
<dbReference type="OrthoDB" id="9803474at2"/>
<proteinExistence type="inferred from homology"/>
<evidence type="ECO:0000256" key="6">
    <source>
        <dbReference type="SAM" id="MobiDB-lite"/>
    </source>
</evidence>
<dbReference type="InterPro" id="IPR018261">
    <property type="entry name" value="Ribosomal_bL27_CS"/>
</dbReference>
<keyword evidence="8" id="KW-1185">Reference proteome</keyword>
<dbReference type="NCBIfam" id="TIGR00062">
    <property type="entry name" value="L27"/>
    <property type="match status" value="1"/>
</dbReference>
<evidence type="ECO:0000313" key="8">
    <source>
        <dbReference type="Proteomes" id="UP000252558"/>
    </source>
</evidence>
<dbReference type="GO" id="GO:1902626">
    <property type="term" value="P:assembly of large subunit precursor of preribosome"/>
    <property type="evidence" value="ECO:0007669"/>
    <property type="project" value="UniProtKB-ARBA"/>
</dbReference>
<dbReference type="InterPro" id="IPR001684">
    <property type="entry name" value="Ribosomal_bL27"/>
</dbReference>
<dbReference type="EMBL" id="QPID01000005">
    <property type="protein sequence ID" value="RCU49940.1"/>
    <property type="molecule type" value="Genomic_DNA"/>
</dbReference>
<dbReference type="PRINTS" id="PR00063">
    <property type="entry name" value="RIBOSOMALL27"/>
</dbReference>
<dbReference type="GO" id="GO:0003735">
    <property type="term" value="F:structural constituent of ribosome"/>
    <property type="evidence" value="ECO:0007669"/>
    <property type="project" value="InterPro"/>
</dbReference>
<dbReference type="Gene3D" id="2.40.50.100">
    <property type="match status" value="1"/>
</dbReference>
<gene>
    <name evidence="5" type="primary">rpmA</name>
    <name evidence="7" type="ORF">DU002_09950</name>
</gene>
<accession>A0A368NIK3</accession>
<dbReference type="GO" id="GO:0006412">
    <property type="term" value="P:translation"/>
    <property type="evidence" value="ECO:0007669"/>
    <property type="project" value="UniProtKB-UniRule"/>
</dbReference>
<dbReference type="PANTHER" id="PTHR15893:SF0">
    <property type="entry name" value="LARGE RIBOSOMAL SUBUNIT PROTEIN BL27M"/>
    <property type="match status" value="1"/>
</dbReference>
<comment type="caution">
    <text evidence="7">The sequence shown here is derived from an EMBL/GenBank/DDBJ whole genome shotgun (WGS) entry which is preliminary data.</text>
</comment>
<dbReference type="AlphaFoldDB" id="A0A368NIK3"/>
<keyword evidence="2 5" id="KW-0689">Ribosomal protein</keyword>
<dbReference type="PANTHER" id="PTHR15893">
    <property type="entry name" value="RIBOSOMAL PROTEIN L27"/>
    <property type="match status" value="1"/>
</dbReference>
<dbReference type="FunFam" id="2.40.50.100:FF:000001">
    <property type="entry name" value="50S ribosomal protein L27"/>
    <property type="match status" value="1"/>
</dbReference>
<dbReference type="RefSeq" id="WP_114338227.1">
    <property type="nucleotide sequence ID" value="NZ_QPID01000005.1"/>
</dbReference>
<evidence type="ECO:0000313" key="7">
    <source>
        <dbReference type="EMBL" id="RCU49940.1"/>
    </source>
</evidence>
<evidence type="ECO:0000256" key="5">
    <source>
        <dbReference type="HAMAP-Rule" id="MF_00539"/>
    </source>
</evidence>
<reference evidence="7 8" key="1">
    <citation type="submission" date="2018-07" db="EMBL/GenBank/DDBJ databases">
        <title>Corallincola holothuriorum sp. nov., a new facultative anaerobe isolated from sea cucumber Apostichopus japonicus.</title>
        <authorList>
            <person name="Xia H."/>
        </authorList>
    </citation>
    <scope>NUCLEOTIDE SEQUENCE [LARGE SCALE GENOMIC DNA]</scope>
    <source>
        <strain evidence="7 8">C4</strain>
    </source>
</reference>
<feature type="region of interest" description="Disordered" evidence="6">
    <location>
        <begin position="1"/>
        <end position="22"/>
    </location>
</feature>
<dbReference type="Proteomes" id="UP000252558">
    <property type="component" value="Unassembled WGS sequence"/>
</dbReference>
<organism evidence="7 8">
    <name type="scientific">Corallincola holothuriorum</name>
    <dbReference type="NCBI Taxonomy" id="2282215"/>
    <lineage>
        <taxon>Bacteria</taxon>
        <taxon>Pseudomonadati</taxon>
        <taxon>Pseudomonadota</taxon>
        <taxon>Gammaproteobacteria</taxon>
        <taxon>Alteromonadales</taxon>
        <taxon>Psychromonadaceae</taxon>
        <taxon>Corallincola</taxon>
    </lineage>
</organism>
<name>A0A368NIK3_9GAMM</name>
<dbReference type="SUPFAM" id="SSF110324">
    <property type="entry name" value="Ribosomal L27 protein-like"/>
    <property type="match status" value="1"/>
</dbReference>
<dbReference type="GO" id="GO:0043022">
    <property type="term" value="F:ribosome binding"/>
    <property type="evidence" value="ECO:0007669"/>
    <property type="project" value="UniProtKB-ARBA"/>
</dbReference>
<dbReference type="HAMAP" id="MF_00539">
    <property type="entry name" value="Ribosomal_bL27"/>
    <property type="match status" value="1"/>
</dbReference>
<protein>
    <recommendedName>
        <fullName evidence="4 5">Large ribosomal subunit protein bL27</fullName>
    </recommendedName>
</protein>
<dbReference type="GO" id="GO:0022625">
    <property type="term" value="C:cytosolic large ribosomal subunit"/>
    <property type="evidence" value="ECO:0007669"/>
    <property type="project" value="TreeGrafter"/>
</dbReference>